<protein>
    <submittedName>
        <fullName evidence="5">Ferritin-like domain-containing protein</fullName>
    </submittedName>
</protein>
<dbReference type="Pfam" id="PF00210">
    <property type="entry name" value="Ferritin"/>
    <property type="match status" value="1"/>
</dbReference>
<feature type="domain" description="Ferritin-like diiron" evidence="4">
    <location>
        <begin position="40"/>
        <end position="190"/>
    </location>
</feature>
<dbReference type="InterPro" id="IPR009078">
    <property type="entry name" value="Ferritin-like_SF"/>
</dbReference>
<geneLocation type="plasmid" evidence="5 6">
    <name>pRX1</name>
</geneLocation>
<dbReference type="Proteomes" id="UP001626536">
    <property type="component" value="Plasmid pRX1"/>
</dbReference>
<accession>A0ABZ0HZB0</accession>
<dbReference type="Gene3D" id="1.20.1260.10">
    <property type="match status" value="1"/>
</dbReference>
<evidence type="ECO:0000313" key="6">
    <source>
        <dbReference type="Proteomes" id="UP001626536"/>
    </source>
</evidence>
<evidence type="ECO:0000256" key="3">
    <source>
        <dbReference type="SAM" id="MobiDB-lite"/>
    </source>
</evidence>
<keyword evidence="1" id="KW-0409">Iron storage</keyword>
<gene>
    <name evidence="5" type="ORF">RZS28_19735</name>
</gene>
<dbReference type="InterPro" id="IPR014490">
    <property type="entry name" value="Dps-like"/>
</dbReference>
<evidence type="ECO:0000256" key="2">
    <source>
        <dbReference type="ARBA" id="ARBA00023004"/>
    </source>
</evidence>
<evidence type="ECO:0000313" key="5">
    <source>
        <dbReference type="EMBL" id="WOJ91680.1"/>
    </source>
</evidence>
<organism evidence="5 6">
    <name type="scientific">Methylocapsa polymorpha</name>
    <dbReference type="NCBI Taxonomy" id="3080828"/>
    <lineage>
        <taxon>Bacteria</taxon>
        <taxon>Pseudomonadati</taxon>
        <taxon>Pseudomonadota</taxon>
        <taxon>Alphaproteobacteria</taxon>
        <taxon>Hyphomicrobiales</taxon>
        <taxon>Beijerinckiaceae</taxon>
        <taxon>Methylocapsa</taxon>
    </lineage>
</organism>
<dbReference type="InterPro" id="IPR009040">
    <property type="entry name" value="Ferritin-like_diiron"/>
</dbReference>
<dbReference type="InterPro" id="IPR008331">
    <property type="entry name" value="Ferritin_DPS_dom"/>
</dbReference>
<keyword evidence="5" id="KW-0614">Plasmid</keyword>
<dbReference type="RefSeq" id="WP_318655107.1">
    <property type="nucleotide sequence ID" value="NZ_CP136863.1"/>
</dbReference>
<proteinExistence type="predicted"/>
<name>A0ABZ0HZB0_9HYPH</name>
<dbReference type="PROSITE" id="PS50905">
    <property type="entry name" value="FERRITIN_LIKE"/>
    <property type="match status" value="1"/>
</dbReference>
<dbReference type="PANTHER" id="PTHR30295">
    <property type="entry name" value="BACTERIOFERRITIN"/>
    <property type="match status" value="1"/>
</dbReference>
<keyword evidence="6" id="KW-1185">Reference proteome</keyword>
<dbReference type="PANTHER" id="PTHR30295:SF1">
    <property type="entry name" value="DNA PROTECTION DURING STARVATION PROTEIN"/>
    <property type="match status" value="1"/>
</dbReference>
<sequence length="191" mass="21105">MKHTSAAEKQTTEPFLSDVKTLRERARQHIERGVVSKTYVGDVARTIELLQTVLATELVCVLRYTQHSIAATGLASEGVKTEFAAHAKEEQEHAMAVAERISQLGGQPNFDPKGLASRSASEYATGSDLVAMIRENLIAERIAVDHYRELIRFFGDDDPTTRVMIESILAVEEEHANDMQDLLATHEGAKS</sequence>
<dbReference type="InterPro" id="IPR012347">
    <property type="entry name" value="Ferritin-like"/>
</dbReference>
<reference evidence="5 6" key="1">
    <citation type="submission" date="2023-10" db="EMBL/GenBank/DDBJ databases">
        <title>Novel methanotroph of the genus Methylocapsa from a subarctic wetland.</title>
        <authorList>
            <person name="Belova S.E."/>
            <person name="Oshkin I.Y."/>
            <person name="Miroshnikov K."/>
            <person name="Dedysh S.N."/>
        </authorList>
    </citation>
    <scope>NUCLEOTIDE SEQUENCE [LARGE SCALE GENOMIC DNA]</scope>
    <source>
        <strain evidence="5 6">RX1</strain>
        <plasmid evidence="5 6">pRX1</plasmid>
    </source>
</reference>
<dbReference type="EMBL" id="CP136863">
    <property type="protein sequence ID" value="WOJ91680.1"/>
    <property type="molecule type" value="Genomic_DNA"/>
</dbReference>
<feature type="region of interest" description="Disordered" evidence="3">
    <location>
        <begin position="1"/>
        <end position="20"/>
    </location>
</feature>
<dbReference type="PIRSF" id="PIRSF018063">
    <property type="entry name" value="Ferrtn_UCP018063"/>
    <property type="match status" value="1"/>
</dbReference>
<keyword evidence="2" id="KW-0408">Iron</keyword>
<evidence type="ECO:0000259" key="4">
    <source>
        <dbReference type="PROSITE" id="PS50905"/>
    </source>
</evidence>
<evidence type="ECO:0000256" key="1">
    <source>
        <dbReference type="ARBA" id="ARBA00022434"/>
    </source>
</evidence>
<dbReference type="SUPFAM" id="SSF47240">
    <property type="entry name" value="Ferritin-like"/>
    <property type="match status" value="1"/>
</dbReference>